<dbReference type="EMBL" id="CP000910">
    <property type="protein sequence ID" value="ABY24532.1"/>
    <property type="molecule type" value="Genomic_DNA"/>
</dbReference>
<keyword evidence="1" id="KW-0812">Transmembrane</keyword>
<dbReference type="Proteomes" id="UP000002007">
    <property type="component" value="Chromosome"/>
</dbReference>
<dbReference type="HOGENOM" id="CLU_1209010_0_0_11"/>
<keyword evidence="1" id="KW-1133">Transmembrane helix</keyword>
<dbReference type="STRING" id="288705.RSal33209_2807"/>
<feature type="transmembrane region" description="Helical" evidence="1">
    <location>
        <begin position="89"/>
        <end position="109"/>
    </location>
</feature>
<evidence type="ECO:0000313" key="2">
    <source>
        <dbReference type="EMBL" id="ABY24532.1"/>
    </source>
</evidence>
<protein>
    <submittedName>
        <fullName evidence="2">Uncharacterized protein</fullName>
    </submittedName>
</protein>
<gene>
    <name evidence="2" type="ordered locus">RSal33209_2807</name>
</gene>
<feature type="transmembrane region" description="Helical" evidence="1">
    <location>
        <begin position="129"/>
        <end position="149"/>
    </location>
</feature>
<feature type="transmembrane region" description="Helical" evidence="1">
    <location>
        <begin position="199"/>
        <end position="225"/>
    </location>
</feature>
<keyword evidence="1" id="KW-0472">Membrane</keyword>
<dbReference type="KEGG" id="rsa:RSal33209_2807"/>
<keyword evidence="3" id="KW-1185">Reference proteome</keyword>
<feature type="transmembrane region" description="Helical" evidence="1">
    <location>
        <begin position="169"/>
        <end position="187"/>
    </location>
</feature>
<organism evidence="2 3">
    <name type="scientific">Renibacterium salmoninarum (strain ATCC 33209 / DSM 20767 / JCM 11484 / NBRC 15589 / NCIMB 2235)</name>
    <dbReference type="NCBI Taxonomy" id="288705"/>
    <lineage>
        <taxon>Bacteria</taxon>
        <taxon>Bacillati</taxon>
        <taxon>Actinomycetota</taxon>
        <taxon>Actinomycetes</taxon>
        <taxon>Micrococcales</taxon>
        <taxon>Micrococcaceae</taxon>
        <taxon>Renibacterium</taxon>
    </lineage>
</organism>
<evidence type="ECO:0000256" key="1">
    <source>
        <dbReference type="SAM" id="Phobius"/>
    </source>
</evidence>
<accession>A9WTL1</accession>
<dbReference type="AlphaFoldDB" id="A9WTL1"/>
<proteinExistence type="predicted"/>
<evidence type="ECO:0000313" key="3">
    <source>
        <dbReference type="Proteomes" id="UP000002007"/>
    </source>
</evidence>
<name>A9WTL1_RENSM</name>
<sequence>MLKLPKRSEQSPRFESDCRQTHPFFAKFANSRTPPKLKPRAPQGRWLHLPEYLLNVLWAISIPTLLLFASKAYYEVLSSKYVYPHDWPIFIAATVLILGTTTVSAHWSFARAPLMHRRTKLMCMSLKRLACIPAGFIAFLTLVFGVSRLDQRDPPLSSTELLIGWLNGLSQFAPMLAIVFASIISMYGKRSGWKLNTVVWSTVAGVTAILGTGTGTAFIIAGHILKSQV</sequence>
<feature type="transmembrane region" description="Helical" evidence="1">
    <location>
        <begin position="52"/>
        <end position="69"/>
    </location>
</feature>
<reference evidence="3" key="1">
    <citation type="journal article" date="2008" name="J. Bacteriol.">
        <title>Genome sequence of the fish pathogen Renibacterium salmoninarum suggests reductive evolution away from an environmental Arthrobacter ancestor.</title>
        <authorList>
            <person name="Wiens G.D."/>
            <person name="Rockey D.D."/>
            <person name="Wu Z."/>
            <person name="Chang J."/>
            <person name="Levy R."/>
            <person name="Crane S."/>
            <person name="Chen D.S."/>
            <person name="Capri G.R."/>
            <person name="Burnett J.R."/>
            <person name="Sudheesh P.S."/>
            <person name="Schipma M.J."/>
            <person name="Burd H."/>
            <person name="Bhattacharyya A."/>
            <person name="Rhodes L.D."/>
            <person name="Kaul R."/>
            <person name="Strom M.S."/>
        </authorList>
    </citation>
    <scope>NUCLEOTIDE SEQUENCE [LARGE SCALE GENOMIC DNA]</scope>
    <source>
        <strain evidence="3">ATCC 33209 / DSM 20767 / JCM 11484 / NBRC 15589 / NCIMB 2235</strain>
    </source>
</reference>